<dbReference type="AlphaFoldDB" id="A0A6J6UZ31"/>
<dbReference type="InterPro" id="IPR010099">
    <property type="entry name" value="SDR39U1"/>
</dbReference>
<evidence type="ECO:0000259" key="1">
    <source>
        <dbReference type="Pfam" id="PF01370"/>
    </source>
</evidence>
<gene>
    <name evidence="3" type="ORF">UFOPK2602_02421</name>
    <name evidence="4" type="ORF">UFOPK2806_01891</name>
    <name evidence="5" type="ORF">UFOPK4306_01649</name>
</gene>
<evidence type="ECO:0000313" key="5">
    <source>
        <dbReference type="EMBL" id="CAB5065736.1"/>
    </source>
</evidence>
<proteinExistence type="predicted"/>
<dbReference type="InterPro" id="IPR036291">
    <property type="entry name" value="NAD(P)-bd_dom_sf"/>
</dbReference>
<dbReference type="PANTHER" id="PTHR11092:SF0">
    <property type="entry name" value="EPIMERASE FAMILY PROTEIN SDR39U1"/>
    <property type="match status" value="1"/>
</dbReference>
<dbReference type="Pfam" id="PF08338">
    <property type="entry name" value="DUF1731"/>
    <property type="match status" value="1"/>
</dbReference>
<dbReference type="EMBL" id="CAEZXX010000260">
    <property type="protein sequence ID" value="CAB4732459.1"/>
    <property type="molecule type" value="Genomic_DNA"/>
</dbReference>
<dbReference type="EMBL" id="CAEZYY010000031">
    <property type="protein sequence ID" value="CAB4763933.1"/>
    <property type="molecule type" value="Genomic_DNA"/>
</dbReference>
<dbReference type="Pfam" id="PF01370">
    <property type="entry name" value="Epimerase"/>
    <property type="match status" value="1"/>
</dbReference>
<dbReference type="InterPro" id="IPR013549">
    <property type="entry name" value="DUF1731"/>
</dbReference>
<dbReference type="SUPFAM" id="SSF51735">
    <property type="entry name" value="NAD(P)-binding Rossmann-fold domains"/>
    <property type="match status" value="1"/>
</dbReference>
<dbReference type="Gene3D" id="3.40.50.720">
    <property type="entry name" value="NAD(P)-binding Rossmann-like Domain"/>
    <property type="match status" value="1"/>
</dbReference>
<evidence type="ECO:0000313" key="3">
    <source>
        <dbReference type="EMBL" id="CAB4732459.1"/>
    </source>
</evidence>
<reference evidence="4" key="1">
    <citation type="submission" date="2020-05" db="EMBL/GenBank/DDBJ databases">
        <authorList>
            <person name="Chiriac C."/>
            <person name="Salcher M."/>
            <person name="Ghai R."/>
            <person name="Kavagutti S V."/>
        </authorList>
    </citation>
    <scope>NUCLEOTIDE SEQUENCE</scope>
</reference>
<dbReference type="EMBL" id="CAFBQP010000065">
    <property type="protein sequence ID" value="CAB5065736.1"/>
    <property type="molecule type" value="Genomic_DNA"/>
</dbReference>
<dbReference type="CDD" id="cd05242">
    <property type="entry name" value="SDR_a8"/>
    <property type="match status" value="1"/>
</dbReference>
<name>A0A6J6UZ31_9ZZZZ</name>
<dbReference type="InterPro" id="IPR001509">
    <property type="entry name" value="Epimerase_deHydtase"/>
</dbReference>
<protein>
    <submittedName>
        <fullName evidence="4">Unannotated protein</fullName>
    </submittedName>
</protein>
<feature type="domain" description="DUF1731" evidence="2">
    <location>
        <begin position="245"/>
        <end position="293"/>
    </location>
</feature>
<feature type="domain" description="NAD-dependent epimerase/dehydratase" evidence="1">
    <location>
        <begin position="3"/>
        <end position="213"/>
    </location>
</feature>
<accession>A0A6J6UZ31</accession>
<dbReference type="PANTHER" id="PTHR11092">
    <property type="entry name" value="SUGAR NUCLEOTIDE EPIMERASE RELATED"/>
    <property type="match status" value="1"/>
</dbReference>
<evidence type="ECO:0000313" key="4">
    <source>
        <dbReference type="EMBL" id="CAB4763933.1"/>
    </source>
</evidence>
<sequence length="297" mass="31633">MHVAITGATGLIGTPLVGALRQHGHTVTRLVRRAATSGDRQWDPTAAALDPVLLDGIDAVIHLAGAGIGDHRWTDEYKALIRSSRVQSTNLLARAMAAADGPKVLLSGSAIGIYGNRSDEQLDETSELGSGFLADVCRDWEGATAPAESAGVRVVHLRTGIVLTPTGGALKKLLPLFRLGLGGRFGNGRQWQSWISIDDEVAAIESMLTSSVSGAVNLTAPNPVTNTEFSRVLGKVLKRPALFPVPPLAPRLAVGRELADNLLFQGQRVLPKALEADGYHFQHPTLHSALTHLLKRR</sequence>
<evidence type="ECO:0000259" key="2">
    <source>
        <dbReference type="Pfam" id="PF08338"/>
    </source>
</evidence>
<organism evidence="4">
    <name type="scientific">freshwater metagenome</name>
    <dbReference type="NCBI Taxonomy" id="449393"/>
    <lineage>
        <taxon>unclassified sequences</taxon>
        <taxon>metagenomes</taxon>
        <taxon>ecological metagenomes</taxon>
    </lineage>
</organism>
<dbReference type="NCBIfam" id="TIGR01777">
    <property type="entry name" value="yfcH"/>
    <property type="match status" value="1"/>
</dbReference>